<dbReference type="Proteomes" id="UP000694857">
    <property type="component" value="Chromosome 6"/>
</dbReference>
<protein>
    <submittedName>
        <fullName evidence="3">Testis-expressed protein 48</fullName>
    </submittedName>
</protein>
<evidence type="ECO:0000313" key="3">
    <source>
        <dbReference type="RefSeq" id="XP_036710074.1"/>
    </source>
</evidence>
<dbReference type="AlphaFoldDB" id="A0A8B8XKI1"/>
<dbReference type="KEGG" id="bmus:118896412"/>
<sequence>MTPITVNFQRGIWNSGPRTQGPIPFFHTAAHQNLASKIFCLCCKCCEEPNATDDSKIPSQTQELQPSKHGLQKDELDGQNLKQDNEVSRVILGKSLLHPEKRTSYFSSSEFEATSRKEKCSPIDGHQRCTQARIHVAHTVFQNLTMTRDGGDRNSPPRARAKPSLSVMFPFLLSDVNSHVSKRGFHKRNPSRYSQDRWPYQPCLIGRP</sequence>
<evidence type="ECO:0000313" key="2">
    <source>
        <dbReference type="Proteomes" id="UP000694857"/>
    </source>
</evidence>
<reference evidence="3" key="1">
    <citation type="submission" date="2025-08" db="UniProtKB">
        <authorList>
            <consortium name="RefSeq"/>
        </authorList>
    </citation>
    <scope>IDENTIFICATION</scope>
    <source>
        <tissue evidence="3">Epidermis and Blubber</tissue>
    </source>
</reference>
<name>A0A8B8XKI1_BALMU</name>
<dbReference type="OrthoDB" id="9801193at2759"/>
<keyword evidence="2" id="KW-1185">Reference proteome</keyword>
<dbReference type="CTD" id="100505478"/>
<organism evidence="2 3">
    <name type="scientific">Balaenoptera musculus</name>
    <name type="common">Blue whale</name>
    <dbReference type="NCBI Taxonomy" id="9771"/>
    <lineage>
        <taxon>Eukaryota</taxon>
        <taxon>Metazoa</taxon>
        <taxon>Chordata</taxon>
        <taxon>Craniata</taxon>
        <taxon>Vertebrata</taxon>
        <taxon>Euteleostomi</taxon>
        <taxon>Mammalia</taxon>
        <taxon>Eutheria</taxon>
        <taxon>Laurasiatheria</taxon>
        <taxon>Artiodactyla</taxon>
        <taxon>Whippomorpha</taxon>
        <taxon>Cetacea</taxon>
        <taxon>Mysticeti</taxon>
        <taxon>Balaenopteridae</taxon>
        <taxon>Balaenoptera</taxon>
    </lineage>
</organism>
<dbReference type="GeneID" id="118896412"/>
<gene>
    <name evidence="3" type="primary">TEX48</name>
</gene>
<feature type="region of interest" description="Disordered" evidence="1">
    <location>
        <begin position="52"/>
        <end position="77"/>
    </location>
</feature>
<evidence type="ECO:0000256" key="1">
    <source>
        <dbReference type="SAM" id="MobiDB-lite"/>
    </source>
</evidence>
<dbReference type="RefSeq" id="XP_036710074.1">
    <property type="nucleotide sequence ID" value="XM_036854179.1"/>
</dbReference>
<proteinExistence type="predicted"/>
<accession>A0A8B8XKI1</accession>